<dbReference type="PANTHER" id="PTHR42698:SF1">
    <property type="entry name" value="GTPASE ERA, MITOCHONDRIAL"/>
    <property type="match status" value="1"/>
</dbReference>
<dbReference type="GO" id="GO:0005525">
    <property type="term" value="F:GTP binding"/>
    <property type="evidence" value="ECO:0007669"/>
    <property type="project" value="InterPro"/>
</dbReference>
<dbReference type="AlphaFoldDB" id="T0YR84"/>
<evidence type="ECO:0000313" key="3">
    <source>
        <dbReference type="EMBL" id="EQD38026.1"/>
    </source>
</evidence>
<evidence type="ECO:0000256" key="1">
    <source>
        <dbReference type="ARBA" id="ARBA00022884"/>
    </source>
</evidence>
<dbReference type="GO" id="GO:0019843">
    <property type="term" value="F:rRNA binding"/>
    <property type="evidence" value="ECO:0007669"/>
    <property type="project" value="TreeGrafter"/>
</dbReference>
<reference evidence="3" key="1">
    <citation type="submission" date="2013-08" db="EMBL/GenBank/DDBJ databases">
        <authorList>
            <person name="Mendez C."/>
            <person name="Richter M."/>
            <person name="Ferrer M."/>
            <person name="Sanchez J."/>
        </authorList>
    </citation>
    <scope>NUCLEOTIDE SEQUENCE</scope>
</reference>
<sequence length="91" mass="10292">ELPYSTTVEIEQFSEREDGLAEVHAVIWVERAGQRPIVIGDGGAMLKQVGSGARRAMERLFGRRVFLQTWVKVRAGWSDNEAELKRLGYTD</sequence>
<name>T0YR84_9ZZZZ</name>
<evidence type="ECO:0000259" key="2">
    <source>
        <dbReference type="Pfam" id="PF07650"/>
    </source>
</evidence>
<proteinExistence type="predicted"/>
<dbReference type="InterPro" id="IPR004044">
    <property type="entry name" value="KH_dom_type_2"/>
</dbReference>
<dbReference type="Pfam" id="PF07650">
    <property type="entry name" value="KH_2"/>
    <property type="match status" value="1"/>
</dbReference>
<feature type="domain" description="KH type-2" evidence="2">
    <location>
        <begin position="1"/>
        <end position="77"/>
    </location>
</feature>
<dbReference type="GO" id="GO:0005829">
    <property type="term" value="C:cytosol"/>
    <property type="evidence" value="ECO:0007669"/>
    <property type="project" value="TreeGrafter"/>
</dbReference>
<dbReference type="PANTHER" id="PTHR42698">
    <property type="entry name" value="GTPASE ERA"/>
    <property type="match status" value="1"/>
</dbReference>
<dbReference type="Gene3D" id="3.30.300.20">
    <property type="match status" value="1"/>
</dbReference>
<reference evidence="3" key="2">
    <citation type="journal article" date="2014" name="ISME J.">
        <title>Microbial stratification in low pH oxic and suboxic macroscopic growths along an acid mine drainage.</title>
        <authorList>
            <person name="Mendez-Garcia C."/>
            <person name="Mesa V."/>
            <person name="Sprenger R.R."/>
            <person name="Richter M."/>
            <person name="Diez M.S."/>
            <person name="Solano J."/>
            <person name="Bargiela R."/>
            <person name="Golyshina O.V."/>
            <person name="Manteca A."/>
            <person name="Ramos J.L."/>
            <person name="Gallego J.R."/>
            <person name="Llorente I."/>
            <person name="Martins Dos Santos V.A."/>
            <person name="Jensen O.N."/>
            <person name="Pelaez A.I."/>
            <person name="Sanchez J."/>
            <person name="Ferrer M."/>
        </authorList>
    </citation>
    <scope>NUCLEOTIDE SEQUENCE</scope>
</reference>
<dbReference type="InterPro" id="IPR009019">
    <property type="entry name" value="KH_sf_prok-type"/>
</dbReference>
<dbReference type="EMBL" id="AUZZ01008419">
    <property type="protein sequence ID" value="EQD38026.1"/>
    <property type="molecule type" value="Genomic_DNA"/>
</dbReference>
<dbReference type="CDD" id="cd22534">
    <property type="entry name" value="KH-II_Era"/>
    <property type="match status" value="1"/>
</dbReference>
<organism evidence="3">
    <name type="scientific">mine drainage metagenome</name>
    <dbReference type="NCBI Taxonomy" id="410659"/>
    <lineage>
        <taxon>unclassified sequences</taxon>
        <taxon>metagenomes</taxon>
        <taxon>ecological metagenomes</taxon>
    </lineage>
</organism>
<accession>T0YR84</accession>
<keyword evidence="1" id="KW-0694">RNA-binding</keyword>
<gene>
    <name evidence="3" type="ORF">B2A_11656</name>
</gene>
<dbReference type="InterPro" id="IPR015946">
    <property type="entry name" value="KH_dom-like_a/b"/>
</dbReference>
<comment type="caution">
    <text evidence="3">The sequence shown here is derived from an EMBL/GenBank/DDBJ whole genome shotgun (WGS) entry which is preliminary data.</text>
</comment>
<dbReference type="GO" id="GO:0000028">
    <property type="term" value="P:ribosomal small subunit assembly"/>
    <property type="evidence" value="ECO:0007669"/>
    <property type="project" value="TreeGrafter"/>
</dbReference>
<dbReference type="SUPFAM" id="SSF54814">
    <property type="entry name" value="Prokaryotic type KH domain (KH-domain type II)"/>
    <property type="match status" value="1"/>
</dbReference>
<dbReference type="InterPro" id="IPR005662">
    <property type="entry name" value="GTPase_Era-like"/>
</dbReference>
<feature type="non-terminal residue" evidence="3">
    <location>
        <position position="1"/>
    </location>
</feature>
<dbReference type="GO" id="GO:0043024">
    <property type="term" value="F:ribosomal small subunit binding"/>
    <property type="evidence" value="ECO:0007669"/>
    <property type="project" value="TreeGrafter"/>
</dbReference>
<protein>
    <submittedName>
        <fullName evidence="3">Gtp-binding protein era</fullName>
    </submittedName>
</protein>